<gene>
    <name evidence="7" type="ORF">F4692_003681</name>
</gene>
<accession>A0A7Y9KR99</accession>
<sequence>MRFIDAEVVADRSRMSLRARVARLRAKGWVIGQCAVAAGVAWWLAKDVFDHTLPFFAPIAAVVSLGMSYGQRQRRVAEVTIGVALGVLLGDAMTHLIGSGGVQIAVIVACGMSIALLLDAAQLIVIQAAVQGIVVAALAPAPGDAFLRWTDALIGGGVALVAATVVPRAPLRKPRDQAAVVVRTIAGLLRSSADRIGDGDVEAALAVLRDARSTDALIRELRAASEEGISVVQSSPFRRRHGEHQRQLAELVEPLDVALRNTRVVVRRVAVAVYRREPVPASYAALMRDLADLSDRVAEELVAGRMAVAVVDDLISLGRATATVEHSADLSAEVILAQVRSIIADLLALCGMDPLEATDVIPLR</sequence>
<organism evidence="7 8">
    <name type="scientific">Nocardioides cavernae</name>
    <dbReference type="NCBI Taxonomy" id="1921566"/>
    <lineage>
        <taxon>Bacteria</taxon>
        <taxon>Bacillati</taxon>
        <taxon>Actinomycetota</taxon>
        <taxon>Actinomycetes</taxon>
        <taxon>Propionibacteriales</taxon>
        <taxon>Nocardioidaceae</taxon>
        <taxon>Nocardioides</taxon>
    </lineage>
</organism>
<dbReference type="InterPro" id="IPR049453">
    <property type="entry name" value="Memb_transporter_dom"/>
</dbReference>
<keyword evidence="2 5" id="KW-0812">Transmembrane</keyword>
<feature type="transmembrane region" description="Helical" evidence="5">
    <location>
        <begin position="51"/>
        <end position="69"/>
    </location>
</feature>
<dbReference type="EMBL" id="JACCBW010000005">
    <property type="protein sequence ID" value="NYE38531.1"/>
    <property type="molecule type" value="Genomic_DNA"/>
</dbReference>
<dbReference type="Pfam" id="PF13515">
    <property type="entry name" value="FUSC_2"/>
    <property type="match status" value="1"/>
</dbReference>
<name>A0A7Y9KR99_9ACTN</name>
<evidence type="ECO:0000256" key="3">
    <source>
        <dbReference type="ARBA" id="ARBA00022989"/>
    </source>
</evidence>
<comment type="subcellular location">
    <subcellularLocation>
        <location evidence="1">Membrane</location>
        <topology evidence="1">Multi-pass membrane protein</topology>
    </subcellularLocation>
</comment>
<evidence type="ECO:0000256" key="5">
    <source>
        <dbReference type="SAM" id="Phobius"/>
    </source>
</evidence>
<evidence type="ECO:0000256" key="2">
    <source>
        <dbReference type="ARBA" id="ARBA00022692"/>
    </source>
</evidence>
<dbReference type="Proteomes" id="UP000549911">
    <property type="component" value="Unassembled WGS sequence"/>
</dbReference>
<dbReference type="GO" id="GO:0016020">
    <property type="term" value="C:membrane"/>
    <property type="evidence" value="ECO:0007669"/>
    <property type="project" value="UniProtKB-SubCell"/>
</dbReference>
<feature type="transmembrane region" description="Helical" evidence="5">
    <location>
        <begin position="76"/>
        <end position="94"/>
    </location>
</feature>
<keyword evidence="3 5" id="KW-1133">Transmembrane helix</keyword>
<evidence type="ECO:0000313" key="7">
    <source>
        <dbReference type="EMBL" id="NYE38531.1"/>
    </source>
</evidence>
<reference evidence="7 8" key="1">
    <citation type="submission" date="2020-07" db="EMBL/GenBank/DDBJ databases">
        <authorList>
            <person name="Partida-Martinez L."/>
            <person name="Huntemann M."/>
            <person name="Clum A."/>
            <person name="Wang J."/>
            <person name="Palaniappan K."/>
            <person name="Ritter S."/>
            <person name="Chen I.-M."/>
            <person name="Stamatis D."/>
            <person name="Reddy T."/>
            <person name="O'Malley R."/>
            <person name="Daum C."/>
            <person name="Shapiro N."/>
            <person name="Ivanova N."/>
            <person name="Kyrpides N."/>
            <person name="Woyke T."/>
        </authorList>
    </citation>
    <scope>NUCLEOTIDE SEQUENCE [LARGE SCALE GENOMIC DNA]</scope>
    <source>
        <strain evidence="7 8">AT2.17</strain>
    </source>
</reference>
<evidence type="ECO:0000256" key="4">
    <source>
        <dbReference type="ARBA" id="ARBA00023136"/>
    </source>
</evidence>
<comment type="caution">
    <text evidence="7">The sequence shown here is derived from an EMBL/GenBank/DDBJ whole genome shotgun (WGS) entry which is preliminary data.</text>
</comment>
<feature type="domain" description="Integral membrane bound transporter" evidence="6">
    <location>
        <begin position="41"/>
        <end position="161"/>
    </location>
</feature>
<keyword evidence="4 5" id="KW-0472">Membrane</keyword>
<protein>
    <submittedName>
        <fullName evidence="7">Uncharacterized membrane protein YgaE (UPF0421/DUF939 family)</fullName>
    </submittedName>
</protein>
<evidence type="ECO:0000259" key="6">
    <source>
        <dbReference type="Pfam" id="PF13515"/>
    </source>
</evidence>
<evidence type="ECO:0000313" key="8">
    <source>
        <dbReference type="Proteomes" id="UP000549911"/>
    </source>
</evidence>
<feature type="transmembrane region" description="Helical" evidence="5">
    <location>
        <begin position="24"/>
        <end position="45"/>
    </location>
</feature>
<reference evidence="7 8" key="2">
    <citation type="submission" date="2020-08" db="EMBL/GenBank/DDBJ databases">
        <title>The Agave Microbiome: Exploring the role of microbial communities in plant adaptations to desert environments.</title>
        <authorList>
            <person name="Partida-Martinez L.P."/>
        </authorList>
    </citation>
    <scope>NUCLEOTIDE SEQUENCE [LARGE SCALE GENOMIC DNA]</scope>
    <source>
        <strain evidence="7 8">AT2.17</strain>
    </source>
</reference>
<feature type="transmembrane region" description="Helical" evidence="5">
    <location>
        <begin position="146"/>
        <end position="166"/>
    </location>
</feature>
<evidence type="ECO:0000256" key="1">
    <source>
        <dbReference type="ARBA" id="ARBA00004141"/>
    </source>
</evidence>
<feature type="transmembrane region" description="Helical" evidence="5">
    <location>
        <begin position="100"/>
        <end position="118"/>
    </location>
</feature>
<dbReference type="AlphaFoldDB" id="A0A7Y9KR99"/>
<dbReference type="RefSeq" id="WP_179621175.1">
    <property type="nucleotide sequence ID" value="NZ_JACCBW010000005.1"/>
</dbReference>
<proteinExistence type="predicted"/>
<keyword evidence="8" id="KW-1185">Reference proteome</keyword>